<dbReference type="EMBL" id="BSYO01000017">
    <property type="protein sequence ID" value="GMH16878.1"/>
    <property type="molecule type" value="Genomic_DNA"/>
</dbReference>
<evidence type="ECO:0000313" key="2">
    <source>
        <dbReference type="EMBL" id="GMH16878.1"/>
    </source>
</evidence>
<keyword evidence="1" id="KW-1133">Transmembrane helix</keyword>
<accession>A0AAD3SRV6</accession>
<dbReference type="AlphaFoldDB" id="A0AAD3SRV6"/>
<comment type="caution">
    <text evidence="2">The sequence shown here is derived from an EMBL/GenBank/DDBJ whole genome shotgun (WGS) entry which is preliminary data.</text>
</comment>
<feature type="transmembrane region" description="Helical" evidence="1">
    <location>
        <begin position="45"/>
        <end position="67"/>
    </location>
</feature>
<protein>
    <submittedName>
        <fullName evidence="2">Uncharacterized protein</fullName>
    </submittedName>
</protein>
<dbReference type="Proteomes" id="UP001279734">
    <property type="component" value="Unassembled WGS sequence"/>
</dbReference>
<keyword evidence="1" id="KW-0812">Transmembrane</keyword>
<feature type="transmembrane region" description="Helical" evidence="1">
    <location>
        <begin position="12"/>
        <end position="33"/>
    </location>
</feature>
<proteinExistence type="predicted"/>
<evidence type="ECO:0000313" key="3">
    <source>
        <dbReference type="Proteomes" id="UP001279734"/>
    </source>
</evidence>
<sequence length="70" mass="7252">MAVDDLHAESGCGWVLSLMNISVLLAGLNFGPILRVPPLLLDPSAAAVVSADVGSVGVLQLALYCLLVEY</sequence>
<name>A0AAD3SRV6_NEPGR</name>
<organism evidence="2 3">
    <name type="scientific">Nepenthes gracilis</name>
    <name type="common">Slender pitcher plant</name>
    <dbReference type="NCBI Taxonomy" id="150966"/>
    <lineage>
        <taxon>Eukaryota</taxon>
        <taxon>Viridiplantae</taxon>
        <taxon>Streptophyta</taxon>
        <taxon>Embryophyta</taxon>
        <taxon>Tracheophyta</taxon>
        <taxon>Spermatophyta</taxon>
        <taxon>Magnoliopsida</taxon>
        <taxon>eudicotyledons</taxon>
        <taxon>Gunneridae</taxon>
        <taxon>Pentapetalae</taxon>
        <taxon>Caryophyllales</taxon>
        <taxon>Nepenthaceae</taxon>
        <taxon>Nepenthes</taxon>
    </lineage>
</organism>
<reference evidence="2" key="1">
    <citation type="submission" date="2023-05" db="EMBL/GenBank/DDBJ databases">
        <title>Nepenthes gracilis genome sequencing.</title>
        <authorList>
            <person name="Fukushima K."/>
        </authorList>
    </citation>
    <scope>NUCLEOTIDE SEQUENCE</scope>
    <source>
        <strain evidence="2">SING2019-196</strain>
    </source>
</reference>
<keyword evidence="3" id="KW-1185">Reference proteome</keyword>
<evidence type="ECO:0000256" key="1">
    <source>
        <dbReference type="SAM" id="Phobius"/>
    </source>
</evidence>
<gene>
    <name evidence="2" type="ORF">Nepgr_018719</name>
</gene>
<keyword evidence="1" id="KW-0472">Membrane</keyword>